<name>A0A7S0T9T5_9STRA</name>
<evidence type="ECO:0000256" key="5">
    <source>
        <dbReference type="ARBA" id="ARBA00023242"/>
    </source>
</evidence>
<feature type="repeat" description="WD" evidence="6">
    <location>
        <begin position="323"/>
        <end position="357"/>
    </location>
</feature>
<dbReference type="SUPFAM" id="SSF50978">
    <property type="entry name" value="WD40 repeat-like"/>
    <property type="match status" value="1"/>
</dbReference>
<dbReference type="PROSITE" id="PS00678">
    <property type="entry name" value="WD_REPEATS_1"/>
    <property type="match status" value="1"/>
</dbReference>
<dbReference type="GO" id="GO:0032040">
    <property type="term" value="C:small-subunit processome"/>
    <property type="evidence" value="ECO:0007669"/>
    <property type="project" value="TreeGrafter"/>
</dbReference>
<protein>
    <recommendedName>
        <fullName evidence="8">BING4 C-terminal domain-containing protein</fullName>
    </recommendedName>
</protein>
<keyword evidence="3 6" id="KW-0853">WD repeat</keyword>
<comment type="subcellular location">
    <subcellularLocation>
        <location evidence="1">Nucleus</location>
        <location evidence="1">Nucleolus</location>
    </subcellularLocation>
</comment>
<evidence type="ECO:0000256" key="2">
    <source>
        <dbReference type="ARBA" id="ARBA00022552"/>
    </source>
</evidence>
<dbReference type="PANTHER" id="PTHR14085:SF3">
    <property type="entry name" value="WD REPEAT-CONTAINING PROTEIN 46"/>
    <property type="match status" value="1"/>
</dbReference>
<dbReference type="EMBL" id="HBFG01001935">
    <property type="protein sequence ID" value="CAD8729965.1"/>
    <property type="molecule type" value="Transcribed_RNA"/>
</dbReference>
<proteinExistence type="predicted"/>
<feature type="domain" description="BING4 C-terminal" evidence="8">
    <location>
        <begin position="399"/>
        <end position="481"/>
    </location>
</feature>
<evidence type="ECO:0000313" key="9">
    <source>
        <dbReference type="EMBL" id="CAD8729965.1"/>
    </source>
</evidence>
<dbReference type="Gene3D" id="2.130.10.10">
    <property type="entry name" value="YVTN repeat-like/Quinoprotein amine dehydrogenase"/>
    <property type="match status" value="1"/>
</dbReference>
<dbReference type="Pfam" id="PF00400">
    <property type="entry name" value="WD40"/>
    <property type="match status" value="1"/>
</dbReference>
<accession>A0A7S0T9T5</accession>
<gene>
    <name evidence="9" type="ORF">PDEL0327_LOCUS1458</name>
</gene>
<dbReference type="InterPro" id="IPR019775">
    <property type="entry name" value="WD40_repeat_CS"/>
</dbReference>
<dbReference type="InterPro" id="IPR015943">
    <property type="entry name" value="WD40/YVTN_repeat-like_dom_sf"/>
</dbReference>
<dbReference type="PROSITE" id="PS50294">
    <property type="entry name" value="WD_REPEATS_REGION"/>
    <property type="match status" value="1"/>
</dbReference>
<evidence type="ECO:0000256" key="1">
    <source>
        <dbReference type="ARBA" id="ARBA00004604"/>
    </source>
</evidence>
<sequence length="587" mass="66438">MTKEDLGTFGVSRGMTEKIANKRLDELYQKKRSASDKSLVAKYNVDRQQKDRLRQIEKDTAIETSKMNGYQKRSIRKRANRKDKSVRSKLQVYKARRYEAAVAAADAQVILNTEEAGFLEPEHEMEFTSSLSQVELKRNHLDENTAKYIYDLALQSGPYGCKFDRSGRYSILYGQRGHMALMDAHNLSLHTEFHVRERVRDSCFLHNFSLLAVAQTNHVYIYDDTGAEVHKLTDHHDPMALDFLPYHWLLASVGRTGHLVYQDTSTGGLVSQQRTKLGPCNVLRQNPSNAVVHLGHSNGTVTLWSPASNQYLAKMHCHKGAPITSMAIDISGNYMATGGADRQIKIWDLRKFQCTHSYFSIAGIPTSLDISQRRVLGVGHAGHATFWSPEALLKKVKEPYMRHSVPACGPVETIRFRPFEDVCTIGHTKGIASIVIPGSGEPNLDTTEYNLNPYQDKKQRREAEVRALLDKLDHGMITLDPNEIGGMEESTPEIRAERLKDAEEKANAHKKPKRQPTKKRGRSKIQTQLRRKQRNVIDEQVARLREAREKEKEIEALTNGSEKGDSKASFEVRTAKDSAPAALKRFF</sequence>
<evidence type="ECO:0000256" key="6">
    <source>
        <dbReference type="PROSITE-ProRule" id="PRU00221"/>
    </source>
</evidence>
<dbReference type="PROSITE" id="PS50082">
    <property type="entry name" value="WD_REPEATS_2"/>
    <property type="match status" value="1"/>
</dbReference>
<feature type="region of interest" description="Disordered" evidence="7">
    <location>
        <begin position="547"/>
        <end position="587"/>
    </location>
</feature>
<dbReference type="SMART" id="SM01033">
    <property type="entry name" value="BING4CT"/>
    <property type="match status" value="1"/>
</dbReference>
<feature type="compositionally biased region" description="Basic and acidic residues" evidence="7">
    <location>
        <begin position="562"/>
        <end position="576"/>
    </location>
</feature>
<evidence type="ECO:0000256" key="4">
    <source>
        <dbReference type="ARBA" id="ARBA00022737"/>
    </source>
</evidence>
<organism evidence="9">
    <name type="scientific">Pseudo-nitzschia delicatissima</name>
    <dbReference type="NCBI Taxonomy" id="44447"/>
    <lineage>
        <taxon>Eukaryota</taxon>
        <taxon>Sar</taxon>
        <taxon>Stramenopiles</taxon>
        <taxon>Ochrophyta</taxon>
        <taxon>Bacillariophyta</taxon>
        <taxon>Bacillariophyceae</taxon>
        <taxon>Bacillariophycidae</taxon>
        <taxon>Bacillariales</taxon>
        <taxon>Bacillariaceae</taxon>
        <taxon>Pseudo-nitzschia</taxon>
    </lineage>
</organism>
<dbReference type="AlphaFoldDB" id="A0A7S0T9T5"/>
<keyword evidence="5" id="KW-0539">Nucleus</keyword>
<dbReference type="InterPro" id="IPR040315">
    <property type="entry name" value="WDR46/Utp7"/>
</dbReference>
<dbReference type="SMART" id="SM00320">
    <property type="entry name" value="WD40"/>
    <property type="match status" value="4"/>
</dbReference>
<dbReference type="InterPro" id="IPR012952">
    <property type="entry name" value="BING4_C_dom"/>
</dbReference>
<evidence type="ECO:0000256" key="3">
    <source>
        <dbReference type="ARBA" id="ARBA00022574"/>
    </source>
</evidence>
<dbReference type="GO" id="GO:0030686">
    <property type="term" value="C:90S preribosome"/>
    <property type="evidence" value="ECO:0007669"/>
    <property type="project" value="TreeGrafter"/>
</dbReference>
<reference evidence="9" key="1">
    <citation type="submission" date="2021-01" db="EMBL/GenBank/DDBJ databases">
        <authorList>
            <person name="Corre E."/>
            <person name="Pelletier E."/>
            <person name="Niang G."/>
            <person name="Scheremetjew M."/>
            <person name="Finn R."/>
            <person name="Kale V."/>
            <person name="Holt S."/>
            <person name="Cochrane G."/>
            <person name="Meng A."/>
            <person name="Brown T."/>
            <person name="Cohen L."/>
        </authorList>
    </citation>
    <scope>NUCLEOTIDE SEQUENCE</scope>
    <source>
        <strain evidence="9">B596</strain>
    </source>
</reference>
<dbReference type="PANTHER" id="PTHR14085">
    <property type="entry name" value="WD-REPEAT PROTEIN BING4"/>
    <property type="match status" value="1"/>
</dbReference>
<dbReference type="Pfam" id="PF08149">
    <property type="entry name" value="BING4CT"/>
    <property type="match status" value="1"/>
</dbReference>
<evidence type="ECO:0000259" key="8">
    <source>
        <dbReference type="SMART" id="SM01033"/>
    </source>
</evidence>
<dbReference type="FunFam" id="2.130.10.10:FF:000378">
    <property type="entry name" value="U3 small nucleolar RNA-associated protein 7"/>
    <property type="match status" value="1"/>
</dbReference>
<feature type="compositionally biased region" description="Basic residues" evidence="7">
    <location>
        <begin position="508"/>
        <end position="534"/>
    </location>
</feature>
<keyword evidence="4" id="KW-0677">Repeat</keyword>
<feature type="region of interest" description="Disordered" evidence="7">
    <location>
        <begin position="503"/>
        <end position="535"/>
    </location>
</feature>
<keyword evidence="2" id="KW-0698">rRNA processing</keyword>
<dbReference type="InterPro" id="IPR036322">
    <property type="entry name" value="WD40_repeat_dom_sf"/>
</dbReference>
<evidence type="ECO:0000256" key="7">
    <source>
        <dbReference type="SAM" id="MobiDB-lite"/>
    </source>
</evidence>
<dbReference type="InterPro" id="IPR001680">
    <property type="entry name" value="WD40_rpt"/>
</dbReference>
<dbReference type="GO" id="GO:0000462">
    <property type="term" value="P:maturation of SSU-rRNA from tricistronic rRNA transcript (SSU-rRNA, 5.8S rRNA, LSU-rRNA)"/>
    <property type="evidence" value="ECO:0007669"/>
    <property type="project" value="TreeGrafter"/>
</dbReference>